<protein>
    <recommendedName>
        <fullName evidence="1">No apical meristem-associated C-terminal domain-containing protein</fullName>
    </recommendedName>
</protein>
<organism evidence="2 3">
    <name type="scientific">Castanea mollissima</name>
    <name type="common">Chinese chestnut</name>
    <dbReference type="NCBI Taxonomy" id="60419"/>
    <lineage>
        <taxon>Eukaryota</taxon>
        <taxon>Viridiplantae</taxon>
        <taxon>Streptophyta</taxon>
        <taxon>Embryophyta</taxon>
        <taxon>Tracheophyta</taxon>
        <taxon>Spermatophyta</taxon>
        <taxon>Magnoliopsida</taxon>
        <taxon>eudicotyledons</taxon>
        <taxon>Gunneridae</taxon>
        <taxon>Pentapetalae</taxon>
        <taxon>rosids</taxon>
        <taxon>fabids</taxon>
        <taxon>Fagales</taxon>
        <taxon>Fagaceae</taxon>
        <taxon>Castanea</taxon>
    </lineage>
</organism>
<dbReference type="Proteomes" id="UP000737018">
    <property type="component" value="Unassembled WGS sequence"/>
</dbReference>
<dbReference type="InterPro" id="IPR029466">
    <property type="entry name" value="NAM-associated_C"/>
</dbReference>
<dbReference type="PANTHER" id="PTHR45125:SF3">
    <property type="entry name" value="NO-APICAL-MERISTEM-ASSOCIATED CARBOXY-TERMINAL DOMAIN PROTEIN"/>
    <property type="match status" value="1"/>
</dbReference>
<evidence type="ECO:0000313" key="2">
    <source>
        <dbReference type="EMBL" id="KAF3971569.1"/>
    </source>
</evidence>
<dbReference type="OrthoDB" id="1577277at2759"/>
<name>A0A8J4RR89_9ROSI</name>
<reference evidence="2" key="1">
    <citation type="submission" date="2020-03" db="EMBL/GenBank/DDBJ databases">
        <title>Castanea mollissima Vanexum genome sequencing.</title>
        <authorList>
            <person name="Staton M."/>
        </authorList>
    </citation>
    <scope>NUCLEOTIDE SEQUENCE</scope>
    <source>
        <tissue evidence="2">Leaf</tissue>
    </source>
</reference>
<dbReference type="EMBL" id="JRKL02000415">
    <property type="protein sequence ID" value="KAF3971569.1"/>
    <property type="molecule type" value="Genomic_DNA"/>
</dbReference>
<sequence length="336" mass="38988">MGEVSRVSPILSALISASIFADSTILGSPQIQNPNPIIMSVQDSPSEAEIVTPAKKSKRGGNFSVEEDKLLVLAWLNTSVDAVHHGNNNNNNNDQNNKAPFYTKIAKYFHDHKKDSTRTVVSLTSRWGVINRETSKFCEVFAKVEAKNPNATAEQMKIDAKDLFKEIYKCNFQFEHCWLLLKNLPKWTLNKPRESLRKELPQTPDSIDQDQAGRDDVLLDDTMDFQRPIVRKAEKPNRKRKDTDKEVAEYLKKKMKFLEESSVQEKEVLRIKTEKFRLEELRENERINIEKERLRIERIKEDERIMMVDTSAMSESQKLFYLELQKEILARRTSSK</sequence>
<comment type="caution">
    <text evidence="2">The sequence shown here is derived from an EMBL/GenBank/DDBJ whole genome shotgun (WGS) entry which is preliminary data.</text>
</comment>
<accession>A0A8J4RR89</accession>
<evidence type="ECO:0000259" key="1">
    <source>
        <dbReference type="Pfam" id="PF14303"/>
    </source>
</evidence>
<gene>
    <name evidence="2" type="ORF">CMV_004854</name>
</gene>
<dbReference type="PANTHER" id="PTHR45125">
    <property type="entry name" value="F21J9.4-RELATED"/>
    <property type="match status" value="1"/>
</dbReference>
<feature type="domain" description="No apical meristem-associated C-terminal" evidence="1">
    <location>
        <begin position="172"/>
        <end position="328"/>
    </location>
</feature>
<keyword evidence="3" id="KW-1185">Reference proteome</keyword>
<evidence type="ECO:0000313" key="3">
    <source>
        <dbReference type="Proteomes" id="UP000737018"/>
    </source>
</evidence>
<dbReference type="Pfam" id="PF14303">
    <property type="entry name" value="NAM-associated"/>
    <property type="match status" value="1"/>
</dbReference>
<dbReference type="AlphaFoldDB" id="A0A8J4RR89"/>
<proteinExistence type="predicted"/>